<evidence type="ECO:0000313" key="3">
    <source>
        <dbReference type="Proteomes" id="UP000630594"/>
    </source>
</evidence>
<dbReference type="InterPro" id="IPR041657">
    <property type="entry name" value="HTH_17"/>
</dbReference>
<accession>A0ABQ1QMH8</accession>
<reference evidence="3" key="1">
    <citation type="journal article" date="2019" name="Int. J. Syst. Evol. Microbiol.">
        <title>The Global Catalogue of Microorganisms (GCM) 10K type strain sequencing project: providing services to taxonomists for standard genome sequencing and annotation.</title>
        <authorList>
            <consortium name="The Broad Institute Genomics Platform"/>
            <consortium name="The Broad Institute Genome Sequencing Center for Infectious Disease"/>
            <person name="Wu L."/>
            <person name="Ma J."/>
        </authorList>
    </citation>
    <scope>NUCLEOTIDE SEQUENCE [LARGE SCALE GENOMIC DNA]</scope>
    <source>
        <strain evidence="3">CCM 7403</strain>
    </source>
</reference>
<dbReference type="Proteomes" id="UP000630594">
    <property type="component" value="Unassembled WGS sequence"/>
</dbReference>
<dbReference type="NCBIfam" id="TIGR01764">
    <property type="entry name" value="excise"/>
    <property type="match status" value="1"/>
</dbReference>
<sequence>MLQLPGESDARIIEGTGMKTLDASTVHADDLDRLEDTLKTMQPDSELAFFLAALAAAVRDGSDIIAGREADLVTPAQAAKLLGISRVHLYKVMDAGDIPFVQVGRDRRLALGDVKTLLNERNAASKELAERLARTSDARAAALDSLDA</sequence>
<dbReference type="InterPro" id="IPR010093">
    <property type="entry name" value="SinI_DNA-bd"/>
</dbReference>
<proteinExistence type="predicted"/>
<feature type="domain" description="Helix-turn-helix" evidence="1">
    <location>
        <begin position="72"/>
        <end position="121"/>
    </location>
</feature>
<name>A0ABQ1QMH8_9ACTN</name>
<dbReference type="EMBL" id="BMCK01000006">
    <property type="protein sequence ID" value="GGD30568.1"/>
    <property type="molecule type" value="Genomic_DNA"/>
</dbReference>
<dbReference type="Pfam" id="PF12728">
    <property type="entry name" value="HTH_17"/>
    <property type="match status" value="1"/>
</dbReference>
<gene>
    <name evidence="2" type="ORF">GCM10007231_32520</name>
</gene>
<protein>
    <recommendedName>
        <fullName evidence="1">Helix-turn-helix domain-containing protein</fullName>
    </recommendedName>
</protein>
<keyword evidence="3" id="KW-1185">Reference proteome</keyword>
<comment type="caution">
    <text evidence="2">The sequence shown here is derived from an EMBL/GenBank/DDBJ whole genome shotgun (WGS) entry which is preliminary data.</text>
</comment>
<evidence type="ECO:0000259" key="1">
    <source>
        <dbReference type="Pfam" id="PF12728"/>
    </source>
</evidence>
<evidence type="ECO:0000313" key="2">
    <source>
        <dbReference type="EMBL" id="GGD30568.1"/>
    </source>
</evidence>
<organism evidence="2 3">
    <name type="scientific">Nocardioides daphniae</name>
    <dbReference type="NCBI Taxonomy" id="402297"/>
    <lineage>
        <taxon>Bacteria</taxon>
        <taxon>Bacillati</taxon>
        <taxon>Actinomycetota</taxon>
        <taxon>Actinomycetes</taxon>
        <taxon>Propionibacteriales</taxon>
        <taxon>Nocardioidaceae</taxon>
        <taxon>Nocardioides</taxon>
    </lineage>
</organism>